<dbReference type="CDD" id="cd13960">
    <property type="entry name" value="PT_UbiA_HPT1"/>
    <property type="match status" value="1"/>
</dbReference>
<reference evidence="8 9" key="1">
    <citation type="submission" date="2012-05" db="EMBL/GenBank/DDBJ databases">
        <title>Finished chromosome of genome of Chamaesiphon sp. PCC 6605.</title>
        <authorList>
            <consortium name="US DOE Joint Genome Institute"/>
            <person name="Gugger M."/>
            <person name="Coursin T."/>
            <person name="Rippka R."/>
            <person name="Tandeau De Marsac N."/>
            <person name="Huntemann M."/>
            <person name="Wei C.-L."/>
            <person name="Han J."/>
            <person name="Detter J.C."/>
            <person name="Han C."/>
            <person name="Tapia R."/>
            <person name="Chen A."/>
            <person name="Kyrpides N."/>
            <person name="Mavromatis K."/>
            <person name="Markowitz V."/>
            <person name="Szeto E."/>
            <person name="Ivanova N."/>
            <person name="Pagani I."/>
            <person name="Pati A."/>
            <person name="Goodwin L."/>
            <person name="Nordberg H.P."/>
            <person name="Cantor M.N."/>
            <person name="Hua S.X."/>
            <person name="Woyke T."/>
            <person name="Kerfeld C.A."/>
        </authorList>
    </citation>
    <scope>NUCLEOTIDE SEQUENCE [LARGE SCALE GENOMIC DNA]</scope>
    <source>
        <strain evidence="9">ATCC 27169 / PCC 6605</strain>
    </source>
</reference>
<organism evidence="8 9">
    <name type="scientific">Chamaesiphon minutus (strain ATCC 27169 / PCC 6605)</name>
    <dbReference type="NCBI Taxonomy" id="1173020"/>
    <lineage>
        <taxon>Bacteria</taxon>
        <taxon>Bacillati</taxon>
        <taxon>Cyanobacteriota</taxon>
        <taxon>Cyanophyceae</taxon>
        <taxon>Gomontiellales</taxon>
        <taxon>Chamaesiphonaceae</taxon>
        <taxon>Chamaesiphon</taxon>
    </lineage>
</organism>
<feature type="transmembrane region" description="Helical" evidence="7">
    <location>
        <begin position="172"/>
        <end position="191"/>
    </location>
</feature>
<dbReference type="Gene3D" id="1.10.357.140">
    <property type="entry name" value="UbiA prenyltransferase"/>
    <property type="match status" value="1"/>
</dbReference>
<feature type="transmembrane region" description="Helical" evidence="7">
    <location>
        <begin position="111"/>
        <end position="129"/>
    </location>
</feature>
<keyword evidence="6 7" id="KW-0472">Membrane</keyword>
<dbReference type="NCBIfam" id="NF009525">
    <property type="entry name" value="PRK12887.1"/>
    <property type="match status" value="1"/>
</dbReference>
<dbReference type="Proteomes" id="UP000010366">
    <property type="component" value="Chromosome"/>
</dbReference>
<dbReference type="OrthoDB" id="419081at2"/>
<dbReference type="Pfam" id="PF01040">
    <property type="entry name" value="UbiA"/>
    <property type="match status" value="1"/>
</dbReference>
<dbReference type="PANTHER" id="PTHR43009">
    <property type="entry name" value="HOMOGENTISATE SOLANESYLTRANSFERASE, CHLOROPLASTIC"/>
    <property type="match status" value="1"/>
</dbReference>
<dbReference type="EMBL" id="CP003600">
    <property type="protein sequence ID" value="AFY96109.1"/>
    <property type="molecule type" value="Genomic_DNA"/>
</dbReference>
<proteinExistence type="inferred from homology"/>
<dbReference type="PATRIC" id="fig|1173020.3.peg.5988"/>
<dbReference type="InterPro" id="IPR044502">
    <property type="entry name" value="AtHST-like"/>
</dbReference>
<evidence type="ECO:0000313" key="9">
    <source>
        <dbReference type="Proteomes" id="UP000010366"/>
    </source>
</evidence>
<feature type="transmembrane region" description="Helical" evidence="7">
    <location>
        <begin position="243"/>
        <end position="261"/>
    </location>
</feature>
<dbReference type="KEGG" id="cmp:Cha6605_5220"/>
<evidence type="ECO:0000256" key="5">
    <source>
        <dbReference type="ARBA" id="ARBA00022989"/>
    </source>
</evidence>
<evidence type="ECO:0000256" key="2">
    <source>
        <dbReference type="ARBA" id="ARBA00005985"/>
    </source>
</evidence>
<dbReference type="RefSeq" id="WP_015162193.1">
    <property type="nucleotide sequence ID" value="NC_019697.1"/>
</dbReference>
<feature type="transmembrane region" description="Helical" evidence="7">
    <location>
        <begin position="211"/>
        <end position="231"/>
    </location>
</feature>
<feature type="transmembrane region" description="Helical" evidence="7">
    <location>
        <begin position="12"/>
        <end position="34"/>
    </location>
</feature>
<evidence type="ECO:0000256" key="4">
    <source>
        <dbReference type="ARBA" id="ARBA00022692"/>
    </source>
</evidence>
<gene>
    <name evidence="8" type="ORF">Cha6605_5220</name>
</gene>
<dbReference type="AlphaFoldDB" id="K9UPH6"/>
<protein>
    <submittedName>
        <fullName evidence="8">4-hydroxybenzoate polyprenyltransferase-like prenyltransferase</fullName>
    </submittedName>
</protein>
<accession>K9UPH6</accession>
<evidence type="ECO:0000256" key="3">
    <source>
        <dbReference type="ARBA" id="ARBA00022679"/>
    </source>
</evidence>
<comment type="similarity">
    <text evidence="2">Belongs to the UbiA prenyltransferase family.</text>
</comment>
<feature type="transmembrane region" description="Helical" evidence="7">
    <location>
        <begin position="46"/>
        <end position="66"/>
    </location>
</feature>
<keyword evidence="9" id="KW-1185">Reference proteome</keyword>
<evidence type="ECO:0000256" key="1">
    <source>
        <dbReference type="ARBA" id="ARBA00004141"/>
    </source>
</evidence>
<evidence type="ECO:0000256" key="6">
    <source>
        <dbReference type="ARBA" id="ARBA00023136"/>
    </source>
</evidence>
<dbReference type="PANTHER" id="PTHR43009:SF7">
    <property type="entry name" value="HOMOGENTISATE GERANYLGERANYLTRANSFERASE, CHLOROPLASTIC"/>
    <property type="match status" value="1"/>
</dbReference>
<comment type="subcellular location">
    <subcellularLocation>
        <location evidence="1">Membrane</location>
        <topology evidence="1">Multi-pass membrane protein</topology>
    </subcellularLocation>
</comment>
<dbReference type="STRING" id="1173020.Cha6605_5220"/>
<keyword evidence="5 7" id="KW-1133">Transmembrane helix</keyword>
<name>K9UPH6_CHAP6</name>
<dbReference type="InterPro" id="IPR000537">
    <property type="entry name" value="UbiA_prenyltransferase"/>
</dbReference>
<keyword evidence="4 7" id="KW-0812">Transmembrane</keyword>
<sequence length="299" mass="33280">MYLTQLWKFSRPHTIIGTSLSVLALYTIAIATTHSPISWLSIGQLVGAWIACILGNIYIVGLNQLYDVEIDRVNKPDLPLASGKLSIAQGTGIVTVTGILAISISALLGKWLFATVALSLAIGTAYSVPPIRFKQYSLLAAICILTVRGCIVNLGLFLHFDRLLTGADSIPPSIWVLTLFILVFTIAIALFKDVPDLEGDRKYEIETFTIVLGKLTVFNFTRWAITIAYLGTISAGILLPSSINTWFVIISHTILLGLLWWRSQDVDLDKKESIADFYQFIWKLFFWEYLIFPIACFVN</sequence>
<dbReference type="GO" id="GO:0004659">
    <property type="term" value="F:prenyltransferase activity"/>
    <property type="evidence" value="ECO:0007669"/>
    <property type="project" value="InterPro"/>
</dbReference>
<dbReference type="GO" id="GO:0016020">
    <property type="term" value="C:membrane"/>
    <property type="evidence" value="ECO:0007669"/>
    <property type="project" value="UniProtKB-SubCell"/>
</dbReference>
<dbReference type="InterPro" id="IPR044878">
    <property type="entry name" value="UbiA_sf"/>
</dbReference>
<feature type="transmembrane region" description="Helical" evidence="7">
    <location>
        <begin position="136"/>
        <end position="160"/>
    </location>
</feature>
<dbReference type="eggNOG" id="COG0382">
    <property type="taxonomic scope" value="Bacteria"/>
</dbReference>
<evidence type="ECO:0000256" key="7">
    <source>
        <dbReference type="SAM" id="Phobius"/>
    </source>
</evidence>
<dbReference type="HOGENOM" id="CLU_048963_2_0_3"/>
<evidence type="ECO:0000313" key="8">
    <source>
        <dbReference type="EMBL" id="AFY96109.1"/>
    </source>
</evidence>
<feature type="transmembrane region" description="Helical" evidence="7">
    <location>
        <begin position="87"/>
        <end position="105"/>
    </location>
</feature>
<keyword evidence="3 8" id="KW-0808">Transferase</keyword>